<evidence type="ECO:0000313" key="2">
    <source>
        <dbReference type="Proteomes" id="UP000515377"/>
    </source>
</evidence>
<sequence>MELIEQVRAAVADALDARGFSNKAFVAELREGKRDDSPYMVGAMAWAEREQAWKTT</sequence>
<proteinExistence type="predicted"/>
<dbReference type="EMBL" id="CP060122">
    <property type="protein sequence ID" value="QNG46164.1"/>
    <property type="molecule type" value="Genomic_DNA"/>
</dbReference>
<dbReference type="Proteomes" id="UP000515377">
    <property type="component" value="Chromosome"/>
</dbReference>
<organism evidence="1 2">
    <name type="scientific">Sphingobium yanoikuyae</name>
    <name type="common">Sphingomonas yanoikuyae</name>
    <dbReference type="NCBI Taxonomy" id="13690"/>
    <lineage>
        <taxon>Bacteria</taxon>
        <taxon>Pseudomonadati</taxon>
        <taxon>Pseudomonadota</taxon>
        <taxon>Alphaproteobacteria</taxon>
        <taxon>Sphingomonadales</taxon>
        <taxon>Sphingomonadaceae</taxon>
        <taxon>Sphingobium</taxon>
    </lineage>
</organism>
<evidence type="ECO:0000313" key="1">
    <source>
        <dbReference type="EMBL" id="QNG46164.1"/>
    </source>
</evidence>
<name>A0A9X7YDA4_SPHYA</name>
<gene>
    <name evidence="1" type="ORF">H3V42_00300</name>
</gene>
<protein>
    <submittedName>
        <fullName evidence="1">Uncharacterized protein</fullName>
    </submittedName>
</protein>
<dbReference type="AlphaFoldDB" id="A0A9X7YDA4"/>
<reference evidence="1 2" key="1">
    <citation type="submission" date="2020-07" db="EMBL/GenBank/DDBJ databases">
        <title>Whole genome sequence of Sphingobium yanoikuyae A3.</title>
        <authorList>
            <person name="Han S.-S."/>
        </authorList>
    </citation>
    <scope>NUCLEOTIDE SEQUENCE [LARGE SCALE GENOMIC DNA]</scope>
    <source>
        <strain evidence="1 2">A3</strain>
    </source>
</reference>
<accession>A0A9X7YDA4</accession>